<dbReference type="EMBL" id="RRZB01000001">
    <property type="protein sequence ID" value="MBE0461841.1"/>
    <property type="molecule type" value="Genomic_DNA"/>
</dbReference>
<sequence>MLDYLPDRYTVLVTGASGGIGHAVLQHLLSSSQVGLIIAVSRQPLDIADERVTSLPLDVTTEEGRFALREKLNGQPVHLFFNAIGLLHDDTQHLQPEKRLDQLTAGNLQALMHVNAFTPALLIAALSASLKGTHACIVASLSARVGSITDNQLGGWYSYRASKAAHNMLLKTAAIELKRLNKASIVLCLHPGTTCTPLSEPFQSRVPNEKLFTPGFVASQLLDVINKRTPEESGSFWDWAGKPIEW</sequence>
<dbReference type="CDD" id="cd05325">
    <property type="entry name" value="carb_red_sniffer_like_SDR_c"/>
    <property type="match status" value="1"/>
</dbReference>
<dbReference type="SUPFAM" id="SSF51735">
    <property type="entry name" value="NAD(P)-binding Rossmann-fold domains"/>
    <property type="match status" value="1"/>
</dbReference>
<dbReference type="InterPro" id="IPR002347">
    <property type="entry name" value="SDR_fam"/>
</dbReference>
<reference evidence="1 2" key="1">
    <citation type="submission" date="2020-07" db="EMBL/GenBank/DDBJ databases">
        <title>Halophilic bacteria isolated from french cheeses.</title>
        <authorList>
            <person name="Kothe C.I."/>
            <person name="Farah-Kraiem B."/>
            <person name="Renault P."/>
            <person name="Dridi B."/>
        </authorList>
    </citation>
    <scope>NUCLEOTIDE SEQUENCE [LARGE SCALE GENOMIC DNA]</scope>
    <source>
        <strain evidence="1 2">FME20</strain>
    </source>
</reference>
<dbReference type="PANTHER" id="PTHR43544:SF12">
    <property type="entry name" value="NAD(P)-BINDING ROSSMANN-FOLD SUPERFAMILY PROTEIN"/>
    <property type="match status" value="1"/>
</dbReference>
<dbReference type="Gene3D" id="3.40.50.720">
    <property type="entry name" value="NAD(P)-binding Rossmann-like Domain"/>
    <property type="match status" value="1"/>
</dbReference>
<comment type="caution">
    <text evidence="1">The sequence shown here is derived from an EMBL/GenBank/DDBJ whole genome shotgun (WGS) entry which is preliminary data.</text>
</comment>
<keyword evidence="2" id="KW-1185">Reference proteome</keyword>
<dbReference type="PANTHER" id="PTHR43544">
    <property type="entry name" value="SHORT-CHAIN DEHYDROGENASE/REDUCTASE"/>
    <property type="match status" value="1"/>
</dbReference>
<evidence type="ECO:0000313" key="2">
    <source>
        <dbReference type="Proteomes" id="UP001645038"/>
    </source>
</evidence>
<dbReference type="Proteomes" id="UP001645038">
    <property type="component" value="Unassembled WGS sequence"/>
</dbReference>
<dbReference type="PRINTS" id="PR00081">
    <property type="entry name" value="GDHRDH"/>
</dbReference>
<dbReference type="InterPro" id="IPR051468">
    <property type="entry name" value="Fungal_SecMetab_SDRs"/>
</dbReference>
<proteinExistence type="predicted"/>
<accession>A0ABR9FT51</accession>
<protein>
    <submittedName>
        <fullName evidence="1">SDR family NAD(P)-dependent oxidoreductase</fullName>
    </submittedName>
</protein>
<dbReference type="RefSeq" id="WP_192536413.1">
    <property type="nucleotide sequence ID" value="NZ_RRZB01000001.1"/>
</dbReference>
<gene>
    <name evidence="1" type="ORF">EI547_00005</name>
</gene>
<evidence type="ECO:0000313" key="1">
    <source>
        <dbReference type="EMBL" id="MBE0461841.1"/>
    </source>
</evidence>
<name>A0ABR9FT51_9GAMM</name>
<dbReference type="Pfam" id="PF00106">
    <property type="entry name" value="adh_short"/>
    <property type="match status" value="1"/>
</dbReference>
<dbReference type="InterPro" id="IPR036291">
    <property type="entry name" value="NAD(P)-bd_dom_sf"/>
</dbReference>
<organism evidence="1 2">
    <name type="scientific">Halomonas colorata</name>
    <dbReference type="NCBI Taxonomy" id="2742615"/>
    <lineage>
        <taxon>Bacteria</taxon>
        <taxon>Pseudomonadati</taxon>
        <taxon>Pseudomonadota</taxon>
        <taxon>Gammaproteobacteria</taxon>
        <taxon>Oceanospirillales</taxon>
        <taxon>Halomonadaceae</taxon>
        <taxon>Halomonas</taxon>
    </lineage>
</organism>